<accession>A0A9D3NJX6</accession>
<reference evidence="1 2" key="1">
    <citation type="submission" date="2021-06" db="EMBL/GenBank/DDBJ databases">
        <title>Chromosome-level genome assembly of the red-tail catfish (Hemibagrus wyckioides).</title>
        <authorList>
            <person name="Shao F."/>
        </authorList>
    </citation>
    <scope>NUCLEOTIDE SEQUENCE [LARGE SCALE GENOMIC DNA]</scope>
    <source>
        <strain evidence="1">EC202008001</strain>
        <tissue evidence="1">Blood</tissue>
    </source>
</reference>
<evidence type="ECO:0000313" key="1">
    <source>
        <dbReference type="EMBL" id="KAG7323622.1"/>
    </source>
</evidence>
<evidence type="ECO:0000313" key="2">
    <source>
        <dbReference type="Proteomes" id="UP000824219"/>
    </source>
</evidence>
<name>A0A9D3NJX6_9TELE</name>
<proteinExistence type="predicted"/>
<comment type="caution">
    <text evidence="1">The sequence shown here is derived from an EMBL/GenBank/DDBJ whole genome shotgun (WGS) entry which is preliminary data.</text>
</comment>
<sequence length="66" mass="7113">MDTPEVCPRWLSIPQTARLQSHKQGGISINTTGADCSLSSSNKSCSSFFLWSAFAVRTLLLQAPGL</sequence>
<dbReference type="Proteomes" id="UP000824219">
    <property type="component" value="Linkage Group LG15"/>
</dbReference>
<keyword evidence="2" id="KW-1185">Reference proteome</keyword>
<dbReference type="EMBL" id="JAHKSW010000015">
    <property type="protein sequence ID" value="KAG7323622.1"/>
    <property type="molecule type" value="Genomic_DNA"/>
</dbReference>
<protein>
    <submittedName>
        <fullName evidence="1">Uncharacterized protein</fullName>
    </submittedName>
</protein>
<gene>
    <name evidence="1" type="ORF">KOW79_013324</name>
</gene>
<dbReference type="AlphaFoldDB" id="A0A9D3NJX6"/>
<organism evidence="1 2">
    <name type="scientific">Hemibagrus wyckioides</name>
    <dbReference type="NCBI Taxonomy" id="337641"/>
    <lineage>
        <taxon>Eukaryota</taxon>
        <taxon>Metazoa</taxon>
        <taxon>Chordata</taxon>
        <taxon>Craniata</taxon>
        <taxon>Vertebrata</taxon>
        <taxon>Euteleostomi</taxon>
        <taxon>Actinopterygii</taxon>
        <taxon>Neopterygii</taxon>
        <taxon>Teleostei</taxon>
        <taxon>Ostariophysi</taxon>
        <taxon>Siluriformes</taxon>
        <taxon>Bagridae</taxon>
        <taxon>Hemibagrus</taxon>
    </lineage>
</organism>